<reference evidence="2" key="1">
    <citation type="journal article" date="2010" name="Science">
        <title>Plasticity of animal genome architecture unmasked by rapid evolution of a pelagic tunicate.</title>
        <authorList>
            <person name="Denoeud F."/>
            <person name="Henriet S."/>
            <person name="Mungpakdee S."/>
            <person name="Aury J.M."/>
            <person name="Da Silva C."/>
            <person name="Brinkmann H."/>
            <person name="Mikhaleva J."/>
            <person name="Olsen L.C."/>
            <person name="Jubin C."/>
            <person name="Canestro C."/>
            <person name="Bouquet J.M."/>
            <person name="Danks G."/>
            <person name="Poulain J."/>
            <person name="Campsteijn C."/>
            <person name="Adamski M."/>
            <person name="Cross I."/>
            <person name="Yadetie F."/>
            <person name="Muffato M."/>
            <person name="Louis A."/>
            <person name="Butcher S."/>
            <person name="Tsagkogeorga G."/>
            <person name="Konrad A."/>
            <person name="Singh S."/>
            <person name="Jensen M.F."/>
            <person name="Cong E.H."/>
            <person name="Eikeseth-Otteraa H."/>
            <person name="Noel B."/>
            <person name="Anthouard V."/>
            <person name="Porcel B.M."/>
            <person name="Kachouri-Lafond R."/>
            <person name="Nishino A."/>
            <person name="Ugolini M."/>
            <person name="Chourrout P."/>
            <person name="Nishida H."/>
            <person name="Aasland R."/>
            <person name="Huzurbazar S."/>
            <person name="Westhof E."/>
            <person name="Delsuc F."/>
            <person name="Lehrach H."/>
            <person name="Reinhardt R."/>
            <person name="Weissenbach J."/>
            <person name="Roy S.W."/>
            <person name="Artiguenave F."/>
            <person name="Postlethwait J.H."/>
            <person name="Manak J.R."/>
            <person name="Thompson E.M."/>
            <person name="Jaillon O."/>
            <person name="Du Pasquier L."/>
            <person name="Boudinot P."/>
            <person name="Liberles D.A."/>
            <person name="Volff J.N."/>
            <person name="Philippe H."/>
            <person name="Lenhard B."/>
            <person name="Roest Crollius H."/>
            <person name="Wincker P."/>
            <person name="Chourrout D."/>
        </authorList>
    </citation>
    <scope>NUCLEOTIDE SEQUENCE [LARGE SCALE GENOMIC DNA]</scope>
</reference>
<feature type="region of interest" description="Disordered" evidence="1">
    <location>
        <begin position="73"/>
        <end position="146"/>
    </location>
</feature>
<accession>E4YN23</accession>
<feature type="compositionally biased region" description="Polar residues" evidence="1">
    <location>
        <begin position="122"/>
        <end position="133"/>
    </location>
</feature>
<name>E4YN23_OIKDI</name>
<evidence type="ECO:0000256" key="1">
    <source>
        <dbReference type="SAM" id="MobiDB-lite"/>
    </source>
</evidence>
<dbReference type="Proteomes" id="UP000011014">
    <property type="component" value="Unassembled WGS sequence"/>
</dbReference>
<organism evidence="2">
    <name type="scientific">Oikopleura dioica</name>
    <name type="common">Tunicate</name>
    <dbReference type="NCBI Taxonomy" id="34765"/>
    <lineage>
        <taxon>Eukaryota</taxon>
        <taxon>Metazoa</taxon>
        <taxon>Chordata</taxon>
        <taxon>Tunicata</taxon>
        <taxon>Appendicularia</taxon>
        <taxon>Copelata</taxon>
        <taxon>Oikopleuridae</taxon>
        <taxon>Oikopleura</taxon>
    </lineage>
</organism>
<protein>
    <submittedName>
        <fullName evidence="2">Uncharacterized protein</fullName>
    </submittedName>
</protein>
<gene>
    <name evidence="2" type="ORF">GSOID_T00029922001</name>
</gene>
<dbReference type="AlphaFoldDB" id="E4YN23"/>
<dbReference type="EMBL" id="FN654859">
    <property type="protein sequence ID" value="CBY36882.1"/>
    <property type="molecule type" value="Genomic_DNA"/>
</dbReference>
<evidence type="ECO:0000313" key="2">
    <source>
        <dbReference type="EMBL" id="CBY36882.1"/>
    </source>
</evidence>
<sequence length="171" mass="19869">MEIQRKEEIKIIPRRNAIRRARDKLRLRAKERKSSDEEWTDIVEKREAVNSKNVQLTMSEVVQVAVFKQKLQTSIKLRKNERKSSSYPQSRSSRPNSGTVRSSIKVRRAGRKSGSGVKGATRRSSINRRASQTKTRRDNNRNRRSSFLKAADNSVLQTAALWSQDFRYLNH</sequence>
<proteinExistence type="predicted"/>
<feature type="compositionally biased region" description="Low complexity" evidence="1">
    <location>
        <begin position="85"/>
        <end position="97"/>
    </location>
</feature>